<dbReference type="InterPro" id="IPR046357">
    <property type="entry name" value="PPIase_dom_sf"/>
</dbReference>
<dbReference type="Pfam" id="PF01346">
    <property type="entry name" value="FKBP_N"/>
    <property type="match status" value="1"/>
</dbReference>
<comment type="similarity">
    <text evidence="2 6">Belongs to the FKBP-type PPIase family.</text>
</comment>
<dbReference type="Pfam" id="PF00254">
    <property type="entry name" value="FKBP_C"/>
    <property type="match status" value="1"/>
</dbReference>
<evidence type="ECO:0000259" key="9">
    <source>
        <dbReference type="PROSITE" id="PS50059"/>
    </source>
</evidence>
<evidence type="ECO:0000256" key="5">
    <source>
        <dbReference type="PROSITE-ProRule" id="PRU00277"/>
    </source>
</evidence>
<dbReference type="InterPro" id="IPR000774">
    <property type="entry name" value="PPIase_FKBP_N"/>
</dbReference>
<keyword evidence="4 5" id="KW-0413">Isomerase</keyword>
<evidence type="ECO:0000256" key="3">
    <source>
        <dbReference type="ARBA" id="ARBA00023110"/>
    </source>
</evidence>
<dbReference type="InterPro" id="IPR036944">
    <property type="entry name" value="PPIase_FKBP_N_sf"/>
</dbReference>
<proteinExistence type="inferred from homology"/>
<feature type="signal peptide" evidence="8">
    <location>
        <begin position="1"/>
        <end position="23"/>
    </location>
</feature>
<dbReference type="PANTHER" id="PTHR43811">
    <property type="entry name" value="FKBP-TYPE PEPTIDYL-PROLYL CIS-TRANS ISOMERASE FKPA"/>
    <property type="match status" value="1"/>
</dbReference>
<dbReference type="Proteomes" id="UP001629953">
    <property type="component" value="Unassembled WGS sequence"/>
</dbReference>
<dbReference type="NCBIfam" id="NF008150">
    <property type="entry name" value="PRK10902.1"/>
    <property type="match status" value="1"/>
</dbReference>
<evidence type="ECO:0000256" key="7">
    <source>
        <dbReference type="SAM" id="MobiDB-lite"/>
    </source>
</evidence>
<name>A0ABW9GCR6_9GAMM</name>
<dbReference type="EMBL" id="JBEQCT010000010">
    <property type="protein sequence ID" value="MFM2486678.1"/>
    <property type="molecule type" value="Genomic_DNA"/>
</dbReference>
<evidence type="ECO:0000256" key="4">
    <source>
        <dbReference type="ARBA" id="ARBA00023235"/>
    </source>
</evidence>
<dbReference type="PROSITE" id="PS50059">
    <property type="entry name" value="FKBP_PPIASE"/>
    <property type="match status" value="1"/>
</dbReference>
<dbReference type="RefSeq" id="WP_408624979.1">
    <property type="nucleotide sequence ID" value="NZ_JBEQCT010000010.1"/>
</dbReference>
<feature type="domain" description="PPIase FKBP-type" evidence="9">
    <location>
        <begin position="152"/>
        <end position="237"/>
    </location>
</feature>
<evidence type="ECO:0000256" key="2">
    <source>
        <dbReference type="ARBA" id="ARBA00006577"/>
    </source>
</evidence>
<protein>
    <recommendedName>
        <fullName evidence="6">Peptidyl-prolyl cis-trans isomerase</fullName>
        <ecNumber evidence="6">5.2.1.8</ecNumber>
    </recommendedName>
</protein>
<comment type="catalytic activity">
    <reaction evidence="1 5 6">
        <text>[protein]-peptidylproline (omega=180) = [protein]-peptidylproline (omega=0)</text>
        <dbReference type="Rhea" id="RHEA:16237"/>
        <dbReference type="Rhea" id="RHEA-COMP:10747"/>
        <dbReference type="Rhea" id="RHEA-COMP:10748"/>
        <dbReference type="ChEBI" id="CHEBI:83833"/>
        <dbReference type="ChEBI" id="CHEBI:83834"/>
        <dbReference type="EC" id="5.2.1.8"/>
    </reaction>
</comment>
<comment type="caution">
    <text evidence="10">The sequence shown here is derived from an EMBL/GenBank/DDBJ whole genome shotgun (WGS) entry which is preliminary data.</text>
</comment>
<dbReference type="EC" id="5.2.1.8" evidence="6"/>
<evidence type="ECO:0000256" key="6">
    <source>
        <dbReference type="RuleBase" id="RU003915"/>
    </source>
</evidence>
<feature type="chain" id="PRO_5047268052" description="Peptidyl-prolyl cis-trans isomerase" evidence="8">
    <location>
        <begin position="24"/>
        <end position="261"/>
    </location>
</feature>
<keyword evidence="3 5" id="KW-0697">Rotamase</keyword>
<accession>A0ABW9GCR6</accession>
<evidence type="ECO:0000313" key="11">
    <source>
        <dbReference type="Proteomes" id="UP001629953"/>
    </source>
</evidence>
<gene>
    <name evidence="10" type="primary">fkpA</name>
    <name evidence="10" type="ORF">ABUE30_16730</name>
</gene>
<dbReference type="PANTHER" id="PTHR43811:SF57">
    <property type="entry name" value="FKBP-TYPE PEPTIDYL-PROLYL CIS-TRANS ISOMERASE FKPA-RELATED"/>
    <property type="match status" value="1"/>
</dbReference>
<feature type="region of interest" description="Disordered" evidence="7">
    <location>
        <begin position="240"/>
        <end position="261"/>
    </location>
</feature>
<evidence type="ECO:0000313" key="10">
    <source>
        <dbReference type="EMBL" id="MFM2486678.1"/>
    </source>
</evidence>
<dbReference type="SUPFAM" id="SSF54534">
    <property type="entry name" value="FKBP-like"/>
    <property type="match status" value="1"/>
</dbReference>
<sequence length="261" mass="28507">MKKYFAVSLLAASMCTFVSQVNAAEKVQLKTEAQKQAYVLGASMSRYVDQVLKQQEKLGLKLERSYVIAGMQDGLTDKIQLSDKQMQSTLQGLKKQLIKLSEAKAEKAAAKNKADGEKFLVDNAKKAGVKTTKSGLEYKVLKKGSGPRPSADDIVTVNYKGTLVNGTEFDSSYKRGKPVTFKLDQVIPGWTEGVQLMHEGAKYAFYIPAKLAYGSQANGQIPADSTLIFDVELLKVKHPQKQAEKAKQADKTAPKAAPKAN</sequence>
<keyword evidence="8" id="KW-0732">Signal</keyword>
<dbReference type="Gene3D" id="1.10.287.460">
    <property type="entry name" value="Peptidyl-prolyl cis-trans isomerase, FKBP-type, N-terminal domain"/>
    <property type="match status" value="1"/>
</dbReference>
<dbReference type="InterPro" id="IPR001179">
    <property type="entry name" value="PPIase_FKBP_dom"/>
</dbReference>
<evidence type="ECO:0000256" key="1">
    <source>
        <dbReference type="ARBA" id="ARBA00000971"/>
    </source>
</evidence>
<organism evidence="10 11">
    <name type="scientific">Celerinatantimonas yamalensis</name>
    <dbReference type="NCBI Taxonomy" id="559956"/>
    <lineage>
        <taxon>Bacteria</taxon>
        <taxon>Pseudomonadati</taxon>
        <taxon>Pseudomonadota</taxon>
        <taxon>Gammaproteobacteria</taxon>
        <taxon>Celerinatantimonadaceae</taxon>
        <taxon>Celerinatantimonas</taxon>
    </lineage>
</organism>
<dbReference type="GO" id="GO:0003755">
    <property type="term" value="F:peptidyl-prolyl cis-trans isomerase activity"/>
    <property type="evidence" value="ECO:0007669"/>
    <property type="project" value="UniProtKB-EC"/>
</dbReference>
<evidence type="ECO:0000256" key="8">
    <source>
        <dbReference type="SAM" id="SignalP"/>
    </source>
</evidence>
<feature type="compositionally biased region" description="Basic and acidic residues" evidence="7">
    <location>
        <begin position="241"/>
        <end position="253"/>
    </location>
</feature>
<dbReference type="Gene3D" id="3.10.50.40">
    <property type="match status" value="1"/>
</dbReference>
<keyword evidence="11" id="KW-1185">Reference proteome</keyword>
<reference evidence="10 11" key="1">
    <citation type="journal article" date="2013" name="Int. J. Syst. Evol. Microbiol.">
        <title>Celerinatantimonas yamalensis sp. nov., a cold-adapted diazotrophic bacterium from a cold permafrost brine.</title>
        <authorList>
            <person name="Shcherbakova V."/>
            <person name="Chuvilskaya N."/>
            <person name="Rivkina E."/>
            <person name="Demidov N."/>
            <person name="Uchaeva V."/>
            <person name="Suetin S."/>
            <person name="Suzina N."/>
            <person name="Gilichinsky D."/>
        </authorList>
    </citation>
    <scope>NUCLEOTIDE SEQUENCE [LARGE SCALE GENOMIC DNA]</scope>
    <source>
        <strain evidence="10 11">C7</strain>
    </source>
</reference>